<dbReference type="InterPro" id="IPR055198">
    <property type="entry name" value="NSD_PHD"/>
</dbReference>
<keyword evidence="13 15" id="KW-0539">Nucleus</keyword>
<dbReference type="Pfam" id="PF23004">
    <property type="entry name" value="PHDvar_NSD"/>
    <property type="match status" value="1"/>
</dbReference>
<keyword evidence="15" id="KW-0238">DNA-binding</keyword>
<keyword evidence="12" id="KW-0156">Chromatin regulator</keyword>
<dbReference type="InterPro" id="IPR001965">
    <property type="entry name" value="Znf_PHD"/>
</dbReference>
<dbReference type="PROSITE" id="PS50868">
    <property type="entry name" value="POST_SET"/>
    <property type="match status" value="1"/>
</dbReference>
<dbReference type="PROSITE" id="PS50016">
    <property type="entry name" value="ZF_PHD_2"/>
    <property type="match status" value="2"/>
</dbReference>
<protein>
    <submittedName>
        <fullName evidence="24">Histone-lysine N-methyltransferase Mes-4-like protein</fullName>
    </submittedName>
</protein>
<dbReference type="GO" id="GO:0016279">
    <property type="term" value="F:protein-lysine N-methyltransferase activity"/>
    <property type="evidence" value="ECO:0007669"/>
    <property type="project" value="UniProtKB-ARBA"/>
</dbReference>
<gene>
    <name evidence="24" type="ORF">BLA29_001109</name>
</gene>
<evidence type="ECO:0000256" key="1">
    <source>
        <dbReference type="ARBA" id="ARBA00004123"/>
    </source>
</evidence>
<feature type="domain" description="PHD-type" evidence="18">
    <location>
        <begin position="646"/>
        <end position="691"/>
    </location>
</feature>
<dbReference type="GO" id="GO:0032259">
    <property type="term" value="P:methylation"/>
    <property type="evidence" value="ECO:0007669"/>
    <property type="project" value="UniProtKB-KW"/>
</dbReference>
<keyword evidence="3" id="KW-0158">Chromosome</keyword>
<dbReference type="GO" id="GO:0140938">
    <property type="term" value="F:histone H3 methyltransferase activity"/>
    <property type="evidence" value="ECO:0007669"/>
    <property type="project" value="UniProtKB-ARBA"/>
</dbReference>
<dbReference type="InterPro" id="IPR009071">
    <property type="entry name" value="HMG_box_dom"/>
</dbReference>
<feature type="region of interest" description="Disordered" evidence="17">
    <location>
        <begin position="113"/>
        <end position="146"/>
    </location>
</feature>
<dbReference type="InterPro" id="IPR006560">
    <property type="entry name" value="AWS_dom"/>
</dbReference>
<evidence type="ECO:0000259" key="19">
    <source>
        <dbReference type="PROSITE" id="PS50118"/>
    </source>
</evidence>
<accession>A0A1Y3ASD8</accession>
<evidence type="ECO:0000256" key="13">
    <source>
        <dbReference type="ARBA" id="ARBA00023242"/>
    </source>
</evidence>
<feature type="domain" description="SET" evidence="20">
    <location>
        <begin position="881"/>
        <end position="995"/>
    </location>
</feature>
<feature type="domain" description="PHD-type" evidence="18">
    <location>
        <begin position="470"/>
        <end position="523"/>
    </location>
</feature>
<evidence type="ECO:0000256" key="14">
    <source>
        <dbReference type="PROSITE-ProRule" id="PRU00146"/>
    </source>
</evidence>
<feature type="coiled-coil region" evidence="16">
    <location>
        <begin position="40"/>
        <end position="67"/>
    </location>
</feature>
<evidence type="ECO:0000256" key="7">
    <source>
        <dbReference type="ARBA" id="ARBA00022691"/>
    </source>
</evidence>
<evidence type="ECO:0000256" key="5">
    <source>
        <dbReference type="ARBA" id="ARBA00022603"/>
    </source>
</evidence>
<dbReference type="InterPro" id="IPR011011">
    <property type="entry name" value="Znf_FYVE_PHD"/>
</dbReference>
<dbReference type="PROSITE" id="PS50280">
    <property type="entry name" value="SET"/>
    <property type="match status" value="1"/>
</dbReference>
<keyword evidence="6 24" id="KW-0808">Transferase</keyword>
<dbReference type="SMART" id="SM00293">
    <property type="entry name" value="PWWP"/>
    <property type="match status" value="1"/>
</dbReference>
<dbReference type="Gene3D" id="3.30.40.10">
    <property type="entry name" value="Zinc/RING finger domain, C3HC4 (zinc finger)"/>
    <property type="match status" value="4"/>
</dbReference>
<feature type="domain" description="AWS" evidence="23">
    <location>
        <begin position="831"/>
        <end position="879"/>
    </location>
</feature>
<feature type="non-terminal residue" evidence="24">
    <location>
        <position position="1"/>
    </location>
</feature>
<dbReference type="InterPro" id="IPR001214">
    <property type="entry name" value="SET_dom"/>
</dbReference>
<feature type="domain" description="PWWP" evidence="21">
    <location>
        <begin position="696"/>
        <end position="758"/>
    </location>
</feature>
<feature type="compositionally biased region" description="Low complexity" evidence="17">
    <location>
        <begin position="1040"/>
        <end position="1049"/>
    </location>
</feature>
<dbReference type="SUPFAM" id="SSF57903">
    <property type="entry name" value="FYVE/PHD zinc finger"/>
    <property type="match status" value="2"/>
</dbReference>
<evidence type="ECO:0000259" key="23">
    <source>
        <dbReference type="PROSITE" id="PS51215"/>
    </source>
</evidence>
<dbReference type="PROSITE" id="PS50812">
    <property type="entry name" value="PWWP"/>
    <property type="match status" value="1"/>
</dbReference>
<dbReference type="InterPro" id="IPR019787">
    <property type="entry name" value="Znf_PHD-finger"/>
</dbReference>
<name>A0A1Y3ASD8_EURMA</name>
<dbReference type="PANTHER" id="PTHR22884">
    <property type="entry name" value="SET DOMAIN PROTEINS"/>
    <property type="match status" value="1"/>
</dbReference>
<dbReference type="EMBL" id="MUJZ01061366">
    <property type="protein sequence ID" value="OTF71382.1"/>
    <property type="molecule type" value="Genomic_DNA"/>
</dbReference>
<evidence type="ECO:0000259" key="21">
    <source>
        <dbReference type="PROSITE" id="PS50812"/>
    </source>
</evidence>
<keyword evidence="16" id="KW-0175">Coiled coil</keyword>
<evidence type="ECO:0000256" key="17">
    <source>
        <dbReference type="SAM" id="MobiDB-lite"/>
    </source>
</evidence>
<dbReference type="GO" id="GO:0003677">
    <property type="term" value="F:DNA binding"/>
    <property type="evidence" value="ECO:0007669"/>
    <property type="project" value="UniProtKB-UniRule"/>
</dbReference>
<dbReference type="InterPro" id="IPR055197">
    <property type="entry name" value="PHDvar_NSD"/>
</dbReference>
<dbReference type="AlphaFoldDB" id="A0A1Y3ASD8"/>
<dbReference type="GO" id="GO:0005634">
    <property type="term" value="C:nucleus"/>
    <property type="evidence" value="ECO:0007669"/>
    <property type="project" value="UniProtKB-SubCell"/>
</dbReference>
<evidence type="ECO:0000256" key="15">
    <source>
        <dbReference type="PROSITE-ProRule" id="PRU00267"/>
    </source>
</evidence>
<keyword evidence="9" id="KW-0677">Repeat</keyword>
<dbReference type="InterPro" id="IPR013083">
    <property type="entry name" value="Znf_RING/FYVE/PHD"/>
</dbReference>
<feature type="compositionally biased region" description="Polar residues" evidence="17">
    <location>
        <begin position="113"/>
        <end position="139"/>
    </location>
</feature>
<dbReference type="GO" id="GO:0008270">
    <property type="term" value="F:zinc ion binding"/>
    <property type="evidence" value="ECO:0007669"/>
    <property type="project" value="UniProtKB-KW"/>
</dbReference>
<evidence type="ECO:0000256" key="10">
    <source>
        <dbReference type="ARBA" id="ARBA00022771"/>
    </source>
</evidence>
<evidence type="ECO:0000256" key="8">
    <source>
        <dbReference type="ARBA" id="ARBA00022723"/>
    </source>
</evidence>
<keyword evidence="7" id="KW-0949">S-adenosyl-L-methionine</keyword>
<comment type="subcellular location">
    <subcellularLocation>
        <location evidence="2">Chromosome</location>
    </subcellularLocation>
    <subcellularLocation>
        <location evidence="1">Nucleus</location>
    </subcellularLocation>
</comment>
<dbReference type="OrthoDB" id="422362at2759"/>
<dbReference type="SUPFAM" id="SSF47095">
    <property type="entry name" value="HMG-box"/>
    <property type="match status" value="1"/>
</dbReference>
<dbReference type="Pfam" id="PF00856">
    <property type="entry name" value="SET"/>
    <property type="match status" value="1"/>
</dbReference>
<evidence type="ECO:0000313" key="24">
    <source>
        <dbReference type="EMBL" id="OTF71382.1"/>
    </source>
</evidence>
<dbReference type="CDD" id="cd05838">
    <property type="entry name" value="PWWP_NSD_rpt2"/>
    <property type="match status" value="1"/>
</dbReference>
<evidence type="ECO:0000313" key="25">
    <source>
        <dbReference type="Proteomes" id="UP000194236"/>
    </source>
</evidence>
<evidence type="ECO:0000256" key="4">
    <source>
        <dbReference type="ARBA" id="ARBA00022553"/>
    </source>
</evidence>
<dbReference type="CDD" id="cd15489">
    <property type="entry name" value="PHD_SF"/>
    <property type="match status" value="1"/>
</dbReference>
<feature type="compositionally biased region" description="Basic residues" evidence="17">
    <location>
        <begin position="364"/>
        <end position="373"/>
    </location>
</feature>
<dbReference type="InterPro" id="IPR000313">
    <property type="entry name" value="PWWP_dom"/>
</dbReference>
<dbReference type="GO" id="GO:0005694">
    <property type="term" value="C:chromosome"/>
    <property type="evidence" value="ECO:0007669"/>
    <property type="project" value="UniProtKB-SubCell"/>
</dbReference>
<evidence type="ECO:0000259" key="20">
    <source>
        <dbReference type="PROSITE" id="PS50280"/>
    </source>
</evidence>
<dbReference type="InterPro" id="IPR003616">
    <property type="entry name" value="Post-SET_dom"/>
</dbReference>
<dbReference type="Pfam" id="PF00855">
    <property type="entry name" value="PWWP"/>
    <property type="match status" value="1"/>
</dbReference>
<keyword evidence="5 24" id="KW-0489">Methyltransferase</keyword>
<keyword evidence="8" id="KW-0479">Metal-binding</keyword>
<dbReference type="Gene3D" id="1.10.30.10">
    <property type="entry name" value="High mobility group box domain"/>
    <property type="match status" value="1"/>
</dbReference>
<feature type="domain" description="Post-SET" evidence="22">
    <location>
        <begin position="1002"/>
        <end position="1018"/>
    </location>
</feature>
<keyword evidence="11" id="KW-0862">Zinc</keyword>
<dbReference type="Pfam" id="PF17907">
    <property type="entry name" value="AWS"/>
    <property type="match status" value="1"/>
</dbReference>
<feature type="region of interest" description="Disordered" evidence="17">
    <location>
        <begin position="1019"/>
        <end position="1090"/>
    </location>
</feature>
<feature type="compositionally biased region" description="Low complexity" evidence="17">
    <location>
        <begin position="1059"/>
        <end position="1070"/>
    </location>
</feature>
<proteinExistence type="predicted"/>
<dbReference type="Pfam" id="PF22908">
    <property type="entry name" value="PHD_NSD"/>
    <property type="match status" value="2"/>
</dbReference>
<dbReference type="SMART" id="SM00249">
    <property type="entry name" value="PHD"/>
    <property type="match status" value="5"/>
</dbReference>
<feature type="compositionally biased region" description="Acidic residues" evidence="17">
    <location>
        <begin position="245"/>
        <end position="258"/>
    </location>
</feature>
<reference evidence="24 25" key="1">
    <citation type="submission" date="2017-03" db="EMBL/GenBank/DDBJ databases">
        <title>Genome Survey of Euroglyphus maynei.</title>
        <authorList>
            <person name="Arlian L.G."/>
            <person name="Morgan M.S."/>
            <person name="Rider S.D."/>
        </authorList>
    </citation>
    <scope>NUCLEOTIDE SEQUENCE [LARGE SCALE GENOMIC DNA]</scope>
    <source>
        <strain evidence="24">Arlian Lab</strain>
        <tissue evidence="24">Whole body</tissue>
    </source>
</reference>
<sequence length="1212" mass="139599">YYIDCFFSRIGTTFKTEYHVQYFGTTPTRGYVNESNIIPFEGYQKFIDRIEDELKDLDKKKRAKSEQKYIVRGAMLKKWNISISEAEEAMELNREDRLQLLNFNYVRASDLQVTNNRSQNQHRATPTSSKKVSQQNSAKHTAKKNNEDVYAFDDDDAFGDSTLPTGFVFRKRVPKGDFNIYVKRHLEEEIEKNPDLSKKECIKKLREKWSELDETIRSIYVERKAIYEDESNMLVSKRSNFDDDYYDDDDSDYDYNDSDSDRNGFGFDDGQSGEPFNNDKKSSTITSSKVKSRRPKSRKSEKLFDKIKNQENSGDNMENDEEEVANNDDDDNKNDEKMDDDDKSSIVDNGDEIKPLPIETVKKTPGRKPRNSKKHSDLNESRQNDSEQIKTKSLSKSNDENSTSSTTKKRKSSLQNLDTPKSEKSLSKLSESNSSVEKRLCFEFDQADEDDTQSTQSDASEKPKKIKPIRLYCHHCGEEVRKDDKLVKCKGECERMYHLKCNKYTQMIALDDGDYICDECQIGKYRCFACKNPDDLDTQKCEDKRCKKYYHLSCLEHYYPIRVNEQSNTFICPLHSCITCHLLTMDDDEYRQNNRKLMKCILCPVAYHANEICIGAGTMQLPDSHIICQDHYEDFNTNRNNRHINVNYCMACIKVGNLICCERCPAAFHEECLEYKFDHEKNFYCQNCLTHKHLHYGDIVWVKLGQYRWWPGRIIHPNQLPDNVSNIRHSDGEFPVYFYGSHDYYWVNKGRTFLYMEGDNKLLMSNSVSKNSSKLIKSFNIAIREASEEFENYKKDKVTKNLSQIANKPPPYQHISTNRYVSKIHNNTNESNFHVCDCKPENPCGDSHNCLNRISLIECDPKKCPVGDKCQNQRFRKLEYVKCKPFRTADAGWGLKTLEDIEKDRFVIEYCGEVIDEKECRRRLETKTNKNFYFLTLDRDNIIDAGPKGNLARFMNHSCDPNCVTQKWMVNGATRCGIFALKDIPAGTELTFNYNLDCYGFEQMECKCGTEKCTGFIGGSRPNGNGSNVSKNGKRMTNGSSSSSTTVVSKPKNDNGTVKSSSNNNNNGNKSKQEPHESNDENSKADTSGDEQTLGILHENDCFKCGENATSDDSSTVIHCNHRQSNCSKTYHLKCLNKSDLIGSSSADDDNDIGVGLDPKSWICPRHICMKRQPPDNCNETAFLFCSVCPNSLCKQHASTMTDVRFVHFYFP</sequence>
<evidence type="ECO:0000256" key="11">
    <source>
        <dbReference type="ARBA" id="ARBA00022833"/>
    </source>
</evidence>
<dbReference type="SMART" id="SM00570">
    <property type="entry name" value="AWS"/>
    <property type="match status" value="1"/>
</dbReference>
<dbReference type="SUPFAM" id="SSF63748">
    <property type="entry name" value="Tudor/PWWP/MBT"/>
    <property type="match status" value="2"/>
</dbReference>
<keyword evidence="10 14" id="KW-0863">Zinc-finger</keyword>
<dbReference type="InterPro" id="IPR050777">
    <property type="entry name" value="SET2_Histone-Lys_MeTrsfase"/>
</dbReference>
<feature type="compositionally biased region" description="Basic and acidic residues" evidence="17">
    <location>
        <begin position="298"/>
        <end position="309"/>
    </location>
</feature>
<evidence type="ECO:0000259" key="22">
    <source>
        <dbReference type="PROSITE" id="PS50868"/>
    </source>
</evidence>
<evidence type="ECO:0000259" key="18">
    <source>
        <dbReference type="PROSITE" id="PS50016"/>
    </source>
</evidence>
<feature type="domain" description="HMG box" evidence="19">
    <location>
        <begin position="171"/>
        <end position="246"/>
    </location>
</feature>
<dbReference type="InterPro" id="IPR036910">
    <property type="entry name" value="HMG_box_dom_sf"/>
</dbReference>
<dbReference type="PROSITE" id="PS01359">
    <property type="entry name" value="ZF_PHD_1"/>
    <property type="match status" value="1"/>
</dbReference>
<organism evidence="24 25">
    <name type="scientific">Euroglyphus maynei</name>
    <name type="common">Mayne's house dust mite</name>
    <dbReference type="NCBI Taxonomy" id="6958"/>
    <lineage>
        <taxon>Eukaryota</taxon>
        <taxon>Metazoa</taxon>
        <taxon>Ecdysozoa</taxon>
        <taxon>Arthropoda</taxon>
        <taxon>Chelicerata</taxon>
        <taxon>Arachnida</taxon>
        <taxon>Acari</taxon>
        <taxon>Acariformes</taxon>
        <taxon>Sarcoptiformes</taxon>
        <taxon>Astigmata</taxon>
        <taxon>Psoroptidia</taxon>
        <taxon>Analgoidea</taxon>
        <taxon>Pyroglyphidae</taxon>
        <taxon>Pyroglyphinae</taxon>
        <taxon>Euroglyphus</taxon>
    </lineage>
</organism>
<dbReference type="PROSITE" id="PS51215">
    <property type="entry name" value="AWS"/>
    <property type="match status" value="1"/>
</dbReference>
<dbReference type="InterPro" id="IPR019786">
    <property type="entry name" value="Zinc_finger_PHD-type_CS"/>
</dbReference>
<evidence type="ECO:0000256" key="9">
    <source>
        <dbReference type="ARBA" id="ARBA00022737"/>
    </source>
</evidence>
<evidence type="ECO:0000256" key="6">
    <source>
        <dbReference type="ARBA" id="ARBA00022679"/>
    </source>
</evidence>
<feature type="compositionally biased region" description="Basic and acidic residues" evidence="17">
    <location>
        <begin position="374"/>
        <end position="390"/>
    </location>
</feature>
<dbReference type="Proteomes" id="UP000194236">
    <property type="component" value="Unassembled WGS sequence"/>
</dbReference>
<feature type="compositionally biased region" description="Basic and acidic residues" evidence="17">
    <location>
        <begin position="1071"/>
        <end position="1084"/>
    </location>
</feature>
<evidence type="ECO:0000256" key="3">
    <source>
        <dbReference type="ARBA" id="ARBA00022454"/>
    </source>
</evidence>
<dbReference type="SMART" id="SM00317">
    <property type="entry name" value="SET"/>
    <property type="match status" value="1"/>
</dbReference>
<dbReference type="SUPFAM" id="SSF82199">
    <property type="entry name" value="SET domain"/>
    <property type="match status" value="1"/>
</dbReference>
<dbReference type="PROSITE" id="PS50118">
    <property type="entry name" value="HMG_BOX_2"/>
    <property type="match status" value="1"/>
</dbReference>
<dbReference type="InterPro" id="IPR046341">
    <property type="entry name" value="SET_dom_sf"/>
</dbReference>
<comment type="caution">
    <text evidence="24">The sequence shown here is derived from an EMBL/GenBank/DDBJ whole genome shotgun (WGS) entry which is preliminary data.</text>
</comment>
<feature type="region of interest" description="Disordered" evidence="17">
    <location>
        <begin position="245"/>
        <end position="431"/>
    </location>
</feature>
<feature type="compositionally biased region" description="Acidic residues" evidence="17">
    <location>
        <begin position="317"/>
        <end position="342"/>
    </location>
</feature>
<evidence type="ECO:0000256" key="12">
    <source>
        <dbReference type="ARBA" id="ARBA00022853"/>
    </source>
</evidence>
<feature type="DNA-binding region" description="HMG box" evidence="15">
    <location>
        <begin position="171"/>
        <end position="246"/>
    </location>
</feature>
<keyword evidence="25" id="KW-1185">Reference proteome</keyword>
<dbReference type="Gene3D" id="2.170.270.10">
    <property type="entry name" value="SET domain"/>
    <property type="match status" value="1"/>
</dbReference>
<evidence type="ECO:0000256" key="2">
    <source>
        <dbReference type="ARBA" id="ARBA00004286"/>
    </source>
</evidence>
<dbReference type="Gene3D" id="2.30.30.140">
    <property type="match status" value="2"/>
</dbReference>
<keyword evidence="4" id="KW-0597">Phosphoprotein</keyword>
<evidence type="ECO:0000256" key="16">
    <source>
        <dbReference type="SAM" id="Coils"/>
    </source>
</evidence>
<dbReference type="CDD" id="cd15565">
    <property type="entry name" value="PHD2_NSD"/>
    <property type="match status" value="1"/>
</dbReference>